<accession>A0A7S0NYK0</accession>
<evidence type="ECO:0000256" key="1">
    <source>
        <dbReference type="SAM" id="MobiDB-lite"/>
    </source>
</evidence>
<feature type="compositionally biased region" description="Low complexity" evidence="1">
    <location>
        <begin position="106"/>
        <end position="117"/>
    </location>
</feature>
<feature type="compositionally biased region" description="Basic residues" evidence="1">
    <location>
        <begin position="180"/>
        <end position="192"/>
    </location>
</feature>
<feature type="compositionally biased region" description="Polar residues" evidence="1">
    <location>
        <begin position="193"/>
        <end position="202"/>
    </location>
</feature>
<feature type="region of interest" description="Disordered" evidence="1">
    <location>
        <begin position="160"/>
        <end position="216"/>
    </location>
</feature>
<reference evidence="2" key="1">
    <citation type="submission" date="2021-01" db="EMBL/GenBank/DDBJ databases">
        <authorList>
            <person name="Corre E."/>
            <person name="Pelletier E."/>
            <person name="Niang G."/>
            <person name="Scheremetjew M."/>
            <person name="Finn R."/>
            <person name="Kale V."/>
            <person name="Holt S."/>
            <person name="Cochrane G."/>
            <person name="Meng A."/>
            <person name="Brown T."/>
            <person name="Cohen L."/>
        </authorList>
    </citation>
    <scope>NUCLEOTIDE SEQUENCE</scope>
    <source>
        <strain evidence="2">RCC1130</strain>
    </source>
</reference>
<gene>
    <name evidence="2" type="ORF">CLEP1334_LOCUS17053</name>
</gene>
<feature type="region of interest" description="Disordered" evidence="1">
    <location>
        <begin position="53"/>
        <end position="117"/>
    </location>
</feature>
<dbReference type="EMBL" id="HBER01033863">
    <property type="protein sequence ID" value="CAD8541767.1"/>
    <property type="molecule type" value="Transcribed_RNA"/>
</dbReference>
<dbReference type="AlphaFoldDB" id="A0A7S0NYK0"/>
<protein>
    <submittedName>
        <fullName evidence="2">Uncharacterized protein</fullName>
    </submittedName>
</protein>
<sequence>MPRREPCFPVHQLVSRMWWGAFERLPDAAKRSCLGRFPPAGRAQREQYLRSLGVHGAPGAPPAHAPPPPRPAAANSARGPRKDELGRAATTTIAAHAPSNGSFRHAPPSASAVAANVDSSRHVRAGAASSADAASAGALIISPRRVRVAVTSPVYTATESAHGAYSTRAEAAERNARGGSARKRHAHMHQMQRRNTLSSGMKLSSARPRKTKKASP</sequence>
<name>A0A7S0NYK0_9EUKA</name>
<organism evidence="2">
    <name type="scientific">Calcidiscus leptoporus</name>
    <dbReference type="NCBI Taxonomy" id="127549"/>
    <lineage>
        <taxon>Eukaryota</taxon>
        <taxon>Haptista</taxon>
        <taxon>Haptophyta</taxon>
        <taxon>Prymnesiophyceae</taxon>
        <taxon>Coccolithales</taxon>
        <taxon>Calcidiscaceae</taxon>
        <taxon>Calcidiscus</taxon>
    </lineage>
</organism>
<proteinExistence type="predicted"/>
<feature type="compositionally biased region" description="Basic residues" evidence="1">
    <location>
        <begin position="207"/>
        <end position="216"/>
    </location>
</feature>
<evidence type="ECO:0000313" key="2">
    <source>
        <dbReference type="EMBL" id="CAD8541767.1"/>
    </source>
</evidence>
<feature type="compositionally biased region" description="Pro residues" evidence="1">
    <location>
        <begin position="59"/>
        <end position="71"/>
    </location>
</feature>